<feature type="region of interest" description="Disordered" evidence="2">
    <location>
        <begin position="1"/>
        <end position="20"/>
    </location>
</feature>
<proteinExistence type="inferred from homology"/>
<feature type="region of interest" description="Disordered" evidence="2">
    <location>
        <begin position="108"/>
        <end position="216"/>
    </location>
</feature>
<evidence type="ECO:0000256" key="2">
    <source>
        <dbReference type="SAM" id="MobiDB-lite"/>
    </source>
</evidence>
<feature type="compositionally biased region" description="Low complexity" evidence="2">
    <location>
        <begin position="231"/>
        <end position="250"/>
    </location>
</feature>
<keyword evidence="1" id="KW-0694">RNA-binding</keyword>
<feature type="region of interest" description="Disordered" evidence="2">
    <location>
        <begin position="341"/>
        <end position="375"/>
    </location>
</feature>
<dbReference type="Pfam" id="PF05183">
    <property type="entry name" value="RdRP"/>
    <property type="match status" value="1"/>
</dbReference>
<dbReference type="OrthoDB" id="10055769at2759"/>
<feature type="compositionally biased region" description="Polar residues" evidence="2">
    <location>
        <begin position="251"/>
        <end position="263"/>
    </location>
</feature>
<organism evidence="4 5">
    <name type="scientific">Lophiostoma macrostomum CBS 122681</name>
    <dbReference type="NCBI Taxonomy" id="1314788"/>
    <lineage>
        <taxon>Eukaryota</taxon>
        <taxon>Fungi</taxon>
        <taxon>Dikarya</taxon>
        <taxon>Ascomycota</taxon>
        <taxon>Pezizomycotina</taxon>
        <taxon>Dothideomycetes</taxon>
        <taxon>Pleosporomycetidae</taxon>
        <taxon>Pleosporales</taxon>
        <taxon>Lophiostomataceae</taxon>
        <taxon>Lophiostoma</taxon>
    </lineage>
</organism>
<dbReference type="EC" id="2.7.7.48" evidence="1"/>
<dbReference type="PANTHER" id="PTHR23079">
    <property type="entry name" value="RNA-DEPENDENT RNA POLYMERASE"/>
    <property type="match status" value="1"/>
</dbReference>
<dbReference type="Proteomes" id="UP000799324">
    <property type="component" value="Unassembled WGS sequence"/>
</dbReference>
<dbReference type="InterPro" id="IPR007855">
    <property type="entry name" value="RDRP"/>
</dbReference>
<dbReference type="InterPro" id="IPR057596">
    <property type="entry name" value="RDRP_core"/>
</dbReference>
<gene>
    <name evidence="4" type="ORF">K491DRAFT_318144</name>
</gene>
<feature type="compositionally biased region" description="Polar residues" evidence="2">
    <location>
        <begin position="159"/>
        <end position="169"/>
    </location>
</feature>
<keyword evidence="5" id="KW-1185">Reference proteome</keyword>
<dbReference type="GO" id="GO:0031380">
    <property type="term" value="C:nuclear RNA-directed RNA polymerase complex"/>
    <property type="evidence" value="ECO:0007669"/>
    <property type="project" value="TreeGrafter"/>
</dbReference>
<evidence type="ECO:0000313" key="5">
    <source>
        <dbReference type="Proteomes" id="UP000799324"/>
    </source>
</evidence>
<name>A0A6A6TG55_9PLEO</name>
<feature type="domain" description="RDRP core" evidence="3">
    <location>
        <begin position="507"/>
        <end position="1191"/>
    </location>
</feature>
<keyword evidence="1" id="KW-0548">Nucleotidyltransferase</keyword>
<evidence type="ECO:0000313" key="4">
    <source>
        <dbReference type="EMBL" id="KAF2657604.1"/>
    </source>
</evidence>
<dbReference type="GO" id="GO:0003723">
    <property type="term" value="F:RNA binding"/>
    <property type="evidence" value="ECO:0007669"/>
    <property type="project" value="UniProtKB-KW"/>
</dbReference>
<evidence type="ECO:0000259" key="3">
    <source>
        <dbReference type="Pfam" id="PF05183"/>
    </source>
</evidence>
<accession>A0A6A6TG55</accession>
<sequence length="1395" mass="158406">MSNPRLAPPTSDYGTGPVIPARPRTGAALNELIRQLNVEHQFSLPVRDETWSPRRNTKSSTLAGKIFGQIKHLYFSAEPALRRVLDDFKAQAGRLQHDERLNQLHQLLKSQSSSPSVRGTGSRTPRDDPHKSLRPQTPDQSVRPPRGFSSIQHDEPESHYTTAPESGSPTDEDTDEEYITPPSPTPSTRSGRMGSQGKHPAGSFSPVAAIPPPIFKKPSLDMARSYKAESTQTSFNTSFNSNSVWSSQRSGTQSETMATSFNSDVDEHRQDFPRLTRTSSTTIGSLDDQDFVEVTSRLEKEQIRISDASTSRSSSNFGSVDTDAFRFAAIEAEAMRNHTLIDKQETYQATDRSPPPVRTPPRRLLSTNVPGVAPPSRTAAELPKRVDLNESPSKTTYYVREIPSRNLFVEDISDNLRHFPYFILFMCLRISIENKTSLLELMEGMDAAAVKSDSQVFWAFIHGHPEIRQGPSQEATGIWSAAKNKCEGFMFKGIVTFNTHRYGPIFRLTLLPPQPDNACRFERAFGADRFLYLTFPSFESGDKSPRFDRNYVKGEVRDRWKEWLQAEHSFLGRKWHAFHLEPLKKPKGGRSNRNESYGYRVVLFATEGIGINNACSVGEMLNWFFPFAKNQEQSICKAFARVDLGLSRTVPTLAFEPSQVKYIEDTYADGTLEDVRFNDLGLAWPESDKEEDEDENENGCKGRVMNDGCSLVSYDAAREIWRLYKEKTGITTPMPSAFQARIGGAKGMWMVSPDSNSHYTRPPDFWIKISKSQLKFEPHREDESTKTHDSRRLTFEVVRFSSGPSQSDLHLSFIQILVDRGVPLEAIEQTIIRRLDLERAELLKILMDPAQVYAWVHKQGLGTQDSQNKPRQAAFPLALGDRIKIMLESGFSPTAEPYLGQCLRRIIKQQQLFEEQKLRIPLGKSTILFGIADPLGILAPGEVHCQFSSKFVDDMTDTMYTCLDDMEILVARQPACRRSDLQKVRAISHPKLGHLSDVVVFSSRGQFPLAGKLQGGDYDGDTFWICWERELVQPFQNAPAPTKTPKPSDYRISQYAKKLKEVIVPDELNSVKAFLKDAMDFRTGPDLLGKVTNYLEKQSYAENRIYSSTLDNLCDMHDLLVDAPKQGYMFTDRDFNIFKREKRLPQNPEDPAYKRAMLACINAKEMGEADLIYEKDWSPNFDNPIDYLYFNVVRKHHVETQLLVAKMLPKEKADDADLQKPYLIECKKDNPAIHKELNKLRSRLELVVREWNRGMQKSGNADQYNATVDRCYRIFRDHVPDEVQPPEVKVWFDPPYLSRGFTQWEIIRASALYTEYPQKAALIFHMAGYPLAYLKSPPLHGSHIVCNSIHSILKPKITRTPTRIEDSDSDDDEFGTPAEGFSLSTPQKEQDHTTF</sequence>
<feature type="region of interest" description="Disordered" evidence="2">
    <location>
        <begin position="231"/>
        <end position="282"/>
    </location>
</feature>
<dbReference type="GO" id="GO:0030422">
    <property type="term" value="P:siRNA processing"/>
    <property type="evidence" value="ECO:0007669"/>
    <property type="project" value="TreeGrafter"/>
</dbReference>
<feature type="compositionally biased region" description="Basic and acidic residues" evidence="2">
    <location>
        <begin position="265"/>
        <end position="274"/>
    </location>
</feature>
<dbReference type="PANTHER" id="PTHR23079:SF55">
    <property type="entry name" value="RNA-DIRECTED RNA POLYMERASE"/>
    <property type="match status" value="1"/>
</dbReference>
<feature type="region of interest" description="Disordered" evidence="2">
    <location>
        <begin position="1360"/>
        <end position="1395"/>
    </location>
</feature>
<protein>
    <recommendedName>
        <fullName evidence="1">RNA-dependent RNA polymerase</fullName>
        <ecNumber evidence="1">2.7.7.48</ecNumber>
    </recommendedName>
</protein>
<evidence type="ECO:0000256" key="1">
    <source>
        <dbReference type="RuleBase" id="RU363098"/>
    </source>
</evidence>
<keyword evidence="1" id="KW-0808">Transferase</keyword>
<dbReference type="GO" id="GO:0003968">
    <property type="term" value="F:RNA-directed RNA polymerase activity"/>
    <property type="evidence" value="ECO:0007669"/>
    <property type="project" value="UniProtKB-KW"/>
</dbReference>
<keyword evidence="1" id="KW-0696">RNA-directed RNA polymerase</keyword>
<comment type="catalytic activity">
    <reaction evidence="1">
        <text>RNA(n) + a ribonucleoside 5'-triphosphate = RNA(n+1) + diphosphate</text>
        <dbReference type="Rhea" id="RHEA:21248"/>
        <dbReference type="Rhea" id="RHEA-COMP:14527"/>
        <dbReference type="Rhea" id="RHEA-COMP:17342"/>
        <dbReference type="ChEBI" id="CHEBI:33019"/>
        <dbReference type="ChEBI" id="CHEBI:61557"/>
        <dbReference type="ChEBI" id="CHEBI:140395"/>
        <dbReference type="EC" id="2.7.7.48"/>
    </reaction>
</comment>
<comment type="similarity">
    <text evidence="1">Belongs to the RdRP family.</text>
</comment>
<dbReference type="EMBL" id="MU004323">
    <property type="protein sequence ID" value="KAF2657604.1"/>
    <property type="molecule type" value="Genomic_DNA"/>
</dbReference>
<reference evidence="4" key="1">
    <citation type="journal article" date="2020" name="Stud. Mycol.">
        <title>101 Dothideomycetes genomes: a test case for predicting lifestyles and emergence of pathogens.</title>
        <authorList>
            <person name="Haridas S."/>
            <person name="Albert R."/>
            <person name="Binder M."/>
            <person name="Bloem J."/>
            <person name="Labutti K."/>
            <person name="Salamov A."/>
            <person name="Andreopoulos B."/>
            <person name="Baker S."/>
            <person name="Barry K."/>
            <person name="Bills G."/>
            <person name="Bluhm B."/>
            <person name="Cannon C."/>
            <person name="Castanera R."/>
            <person name="Culley D."/>
            <person name="Daum C."/>
            <person name="Ezra D."/>
            <person name="Gonzalez J."/>
            <person name="Henrissat B."/>
            <person name="Kuo A."/>
            <person name="Liang C."/>
            <person name="Lipzen A."/>
            <person name="Lutzoni F."/>
            <person name="Magnuson J."/>
            <person name="Mondo S."/>
            <person name="Nolan M."/>
            <person name="Ohm R."/>
            <person name="Pangilinan J."/>
            <person name="Park H.-J."/>
            <person name="Ramirez L."/>
            <person name="Alfaro M."/>
            <person name="Sun H."/>
            <person name="Tritt A."/>
            <person name="Yoshinaga Y."/>
            <person name="Zwiers L.-H."/>
            <person name="Turgeon B."/>
            <person name="Goodwin S."/>
            <person name="Spatafora J."/>
            <person name="Crous P."/>
            <person name="Grigoriev I."/>
        </authorList>
    </citation>
    <scope>NUCLEOTIDE SEQUENCE</scope>
    <source>
        <strain evidence="4">CBS 122681</strain>
    </source>
</reference>